<accession>A0A2S1T068</accession>
<keyword evidence="4" id="KW-1185">Reference proteome</keyword>
<evidence type="ECO:0008006" key="5">
    <source>
        <dbReference type="Google" id="ProtNLM"/>
    </source>
</evidence>
<dbReference type="InterPro" id="IPR050739">
    <property type="entry name" value="MFP"/>
</dbReference>
<evidence type="ECO:0000313" key="4">
    <source>
        <dbReference type="Proteomes" id="UP000244900"/>
    </source>
</evidence>
<dbReference type="Proteomes" id="UP000244900">
    <property type="component" value="Chromosome"/>
</dbReference>
<reference evidence="3 4" key="1">
    <citation type="submission" date="2018-05" db="EMBL/GenBank/DDBJ databases">
        <title>Complete genome sequence of sponge-derived Streptomyces sp. HNM0039.</title>
        <authorList>
            <person name="Huang X."/>
            <person name="Zhou S."/>
        </authorList>
    </citation>
    <scope>NUCLEOTIDE SEQUENCE [LARGE SCALE GENOMIC DNA]</scope>
    <source>
        <strain evidence="3 4">HNM0039</strain>
    </source>
</reference>
<evidence type="ECO:0000313" key="3">
    <source>
        <dbReference type="EMBL" id="AWI32011.1"/>
    </source>
</evidence>
<dbReference type="OrthoDB" id="3516536at2"/>
<evidence type="ECO:0000256" key="2">
    <source>
        <dbReference type="SAM" id="Phobius"/>
    </source>
</evidence>
<keyword evidence="2" id="KW-0472">Membrane</keyword>
<organism evidence="3 4">
    <name type="scientific">Streptomyces tirandamycinicus</name>
    <dbReference type="NCBI Taxonomy" id="2174846"/>
    <lineage>
        <taxon>Bacteria</taxon>
        <taxon>Bacillati</taxon>
        <taxon>Actinomycetota</taxon>
        <taxon>Actinomycetes</taxon>
        <taxon>Kitasatosporales</taxon>
        <taxon>Streptomycetaceae</taxon>
        <taxon>Streptomyces</taxon>
    </lineage>
</organism>
<proteinExistence type="predicted"/>
<dbReference type="RefSeq" id="WP_108908063.1">
    <property type="nucleotide sequence ID" value="NZ_CP029188.1"/>
</dbReference>
<dbReference type="KEGG" id="stir:DDW44_26885"/>
<gene>
    <name evidence="3" type="ORF">DDW44_26885</name>
</gene>
<feature type="region of interest" description="Disordered" evidence="1">
    <location>
        <begin position="101"/>
        <end position="150"/>
    </location>
</feature>
<feature type="compositionally biased region" description="Basic and acidic residues" evidence="1">
    <location>
        <begin position="134"/>
        <end position="143"/>
    </location>
</feature>
<evidence type="ECO:0000256" key="1">
    <source>
        <dbReference type="SAM" id="MobiDB-lite"/>
    </source>
</evidence>
<feature type="transmembrane region" description="Helical" evidence="2">
    <location>
        <begin position="29"/>
        <end position="46"/>
    </location>
</feature>
<keyword evidence="2" id="KW-0812">Transmembrane</keyword>
<dbReference type="PANTHER" id="PTHR30386">
    <property type="entry name" value="MEMBRANE FUSION SUBUNIT OF EMRAB-TOLC MULTIDRUG EFFLUX PUMP"/>
    <property type="match status" value="1"/>
</dbReference>
<keyword evidence="2" id="KW-1133">Transmembrane helix</keyword>
<protein>
    <recommendedName>
        <fullName evidence="5">HlyD family secretion protein</fullName>
    </recommendedName>
</protein>
<feature type="compositionally biased region" description="Gly residues" evidence="1">
    <location>
        <begin position="106"/>
        <end position="130"/>
    </location>
</feature>
<name>A0A2S1T068_9ACTN</name>
<dbReference type="EMBL" id="CP029188">
    <property type="protein sequence ID" value="AWI32011.1"/>
    <property type="molecule type" value="Genomic_DNA"/>
</dbReference>
<dbReference type="AlphaFoldDB" id="A0A2S1T068"/>
<dbReference type="PANTHER" id="PTHR30386:SF28">
    <property type="entry name" value="EXPORTED PROTEIN"/>
    <property type="match status" value="1"/>
</dbReference>
<sequence>MQFRHKALSKLQSPEEIDLPVRFARPQGWLVLTTTVVAMAAGALWATTGTVSPTVRAPGILTHAQGSYVLQSPVAGQVTEVLAEEGKSLPAGAPLLRVRTADARSGSGGESTGSGSTGGPGSGTATGGGEGESDEGREKDAGDGKQGGTLVRTLAPGRVTSLAATIGAVVTTGSDVAVLERVDGTGAPLKAVLYLPADNGTAVPVGARVDLTVQSVPSQQYGVLRGRVEAVGRAPQSRQQIAGFLGDAQLAEQFTRQGRPVAVLVELDRSARTKSGYAWSTAGGPPYAVASMTPAGGAIRLASQRPIDWLLP</sequence>